<evidence type="ECO:0000259" key="5">
    <source>
        <dbReference type="SMART" id="SM00912"/>
    </source>
</evidence>
<feature type="domain" description="Filamentous haemagglutinin FhaB/tRNA nuclease CdiA-like TPS" evidence="5">
    <location>
        <begin position="52"/>
        <end position="164"/>
    </location>
</feature>
<accession>D8J0W2</accession>
<dbReference type="Pfam" id="PF05860">
    <property type="entry name" value="TPS"/>
    <property type="match status" value="1"/>
</dbReference>
<dbReference type="Gene3D" id="2.160.20.10">
    <property type="entry name" value="Single-stranded right-handed beta-helix, Pectin lyase-like"/>
    <property type="match status" value="1"/>
</dbReference>
<dbReference type="PANTHER" id="PTHR12338:SF8">
    <property type="entry name" value="HEME_HEMOPEXIN-BINDING PROTEIN"/>
    <property type="match status" value="1"/>
</dbReference>
<dbReference type="InterPro" id="IPR011050">
    <property type="entry name" value="Pectin_lyase_fold/virulence"/>
</dbReference>
<dbReference type="RefSeq" id="WP_013233030.1">
    <property type="nucleotide sequence ID" value="NC_014323.1"/>
</dbReference>
<evidence type="ECO:0000256" key="3">
    <source>
        <dbReference type="ARBA" id="ARBA00022729"/>
    </source>
</evidence>
<keyword evidence="7" id="KW-1185">Reference proteome</keyword>
<evidence type="ECO:0000313" key="7">
    <source>
        <dbReference type="Proteomes" id="UP000000329"/>
    </source>
</evidence>
<reference evidence="6 7" key="1">
    <citation type="submission" date="2010-04" db="EMBL/GenBank/DDBJ databases">
        <title>The genome of Herbaspirillum seropedicae SmR1, an endophytic, nitrogen-fixing, plant-growth promoting beta-Proteobacteria.</title>
        <authorList>
            <person name="Pedrosa F.O."/>
            <person name="Monteiro R.A."/>
            <person name="Wassem R."/>
            <person name="Cruz L.M."/>
            <person name="Ayub R.A."/>
            <person name="Colauto N.B."/>
            <person name="Fernandez M.A."/>
            <person name="Fungaro M.H.P."/>
            <person name="Grisard E.C."/>
            <person name="Hungria M."/>
            <person name="Madeira H.M.F."/>
            <person name="Nodari R.O."/>
            <person name="Osaku C.A."/>
            <person name="Petzl-Erler M.L."/>
            <person name="Terenzi H."/>
            <person name="Vieira L.G.E."/>
            <person name="Almeida M.I.M."/>
            <person name="Alves L.R."/>
            <person name="Arantes O.M.N."/>
            <person name="Balsanelli E."/>
            <person name="Barcellos F.G."/>
            <person name="Baura V.A."/>
            <person name="Binde D.R."/>
            <person name="Campo R.J."/>
            <person name="Chubatsu L.S."/>
            <person name="Chueire L.M.O."/>
            <person name="Ciferri R.R."/>
            <person name="Correa L.C."/>
            <person name="da Conceicao Silva J.L."/>
            <person name="Dabul A.N.G."/>
            <person name="Dambros B.P."/>
            <person name="Faoro H."/>
            <person name="Favetti A."/>
            <person name="Friedermann G."/>
            <person name="Furlaneto M.C."/>
            <person name="Gasques L.S."/>
            <person name="Gimenes C.C.T."/>
            <person name="Gioppo N.M.R."/>
            <person name="Glienke-Blanco C."/>
            <person name="Godoy L.P."/>
            <person name="Guerra M.P."/>
            <person name="Karp S."/>
            <person name="Kava-Cordeiro V."/>
            <person name="Margarido V.P."/>
            <person name="Mathioni S.M."/>
            <person name="Menck-Soares M.A."/>
            <person name="Murace N.K."/>
            <person name="Nicolas M.F."/>
            <person name="Oliveira C.E.C."/>
            <person name="Pagnan N.A.B."/>
            <person name="Pamphile J.A."/>
            <person name="Patussi E.V."/>
            <person name="Pereira L.F.P."/>
            <person name="Pereira-Ferrari L."/>
            <person name="Pinto F.G.S."/>
            <person name="Precoma C."/>
            <person name="Prioli A.J."/>
            <person name="Prioli S.M.A.P."/>
            <person name="Raittz R.T."/>
            <person name="Ramos H.J.O."/>
            <person name="Ribeiro E.M.S.F."/>
            <person name="Rigo L.U."/>
            <person name="Rocha C.L.M.S.C."/>
            <person name="Rocha S.N."/>
            <person name="Santos K."/>
            <person name="Satori D."/>
            <person name="Silva A.G."/>
            <person name="Simao R.C.G."/>
            <person name="Soares M.A.M."/>
            <person name="Souza E.M."/>
            <person name="Steffens M.B.R."/>
            <person name="Steindel M."/>
            <person name="Tadra-Sfeir M.Z."/>
            <person name="Takahashi E.K."/>
            <person name="Torres R.A."/>
            <person name="Valle J.S."/>
            <person name="Vernal J.I."/>
            <person name="Vilas-Boas L.A."/>
            <person name="Watanabe M.A.E."/>
            <person name="Weiss V.A."/>
            <person name="Yates M.A."/>
            <person name="Souza E.M."/>
        </authorList>
    </citation>
    <scope>NUCLEOTIDE SEQUENCE [LARGE SCALE GENOMIC DNA]</scope>
    <source>
        <strain evidence="6 7">SmR1</strain>
    </source>
</reference>
<dbReference type="SMART" id="SM00912">
    <property type="entry name" value="Haemagg_act"/>
    <property type="match status" value="1"/>
</dbReference>
<dbReference type="HOGENOM" id="CLU_251261_0_0_4"/>
<dbReference type="NCBIfam" id="TIGR01901">
    <property type="entry name" value="adhes_NPXG"/>
    <property type="match status" value="1"/>
</dbReference>
<protein>
    <submittedName>
        <fullName evidence="6">Filamentous hemagglutinin outer membrane protein</fullName>
    </submittedName>
</protein>
<dbReference type="KEGG" id="hse:Hsero_1000"/>
<dbReference type="InterPro" id="IPR008638">
    <property type="entry name" value="FhaB/CdiA-like_TPS"/>
</dbReference>
<dbReference type="OrthoDB" id="218680at2"/>
<dbReference type="Pfam" id="PF13018">
    <property type="entry name" value="ESPR"/>
    <property type="match status" value="1"/>
</dbReference>
<dbReference type="InterPro" id="IPR041248">
    <property type="entry name" value="YDG"/>
</dbReference>
<evidence type="ECO:0000256" key="2">
    <source>
        <dbReference type="ARBA" id="ARBA00022525"/>
    </source>
</evidence>
<gene>
    <name evidence="6" type="primary">fhaB</name>
    <name evidence="6" type="ordered locus">Hsero_1000</name>
</gene>
<comment type="subcellular location">
    <subcellularLocation>
        <location evidence="1">Secreted</location>
    </subcellularLocation>
</comment>
<dbReference type="eggNOG" id="COG3210">
    <property type="taxonomic scope" value="Bacteria"/>
</dbReference>
<evidence type="ECO:0000256" key="4">
    <source>
        <dbReference type="SAM" id="MobiDB-lite"/>
    </source>
</evidence>
<dbReference type="SUPFAM" id="SSF51126">
    <property type="entry name" value="Pectin lyase-like"/>
    <property type="match status" value="1"/>
</dbReference>
<dbReference type="PANTHER" id="PTHR12338">
    <property type="entry name" value="AUTOTRANSPORTER"/>
    <property type="match status" value="1"/>
</dbReference>
<evidence type="ECO:0000256" key="1">
    <source>
        <dbReference type="ARBA" id="ARBA00004613"/>
    </source>
</evidence>
<dbReference type="InterPro" id="IPR012334">
    <property type="entry name" value="Pectin_lyas_fold"/>
</dbReference>
<dbReference type="GeneID" id="29392788"/>
<proteinExistence type="predicted"/>
<dbReference type="GO" id="GO:0005576">
    <property type="term" value="C:extracellular region"/>
    <property type="evidence" value="ECO:0007669"/>
    <property type="project" value="UniProtKB-SubCell"/>
</dbReference>
<feature type="region of interest" description="Disordered" evidence="4">
    <location>
        <begin position="1515"/>
        <end position="1568"/>
    </location>
</feature>
<name>D8J0W2_HERSS</name>
<dbReference type="InterPro" id="IPR050909">
    <property type="entry name" value="Bact_Autotransporter_VF"/>
</dbReference>
<dbReference type="EMBL" id="CP002039">
    <property type="protein sequence ID" value="ADJ62517.1"/>
    <property type="molecule type" value="Genomic_DNA"/>
</dbReference>
<dbReference type="STRING" id="757424.Hsero_1000"/>
<feature type="compositionally biased region" description="Polar residues" evidence="4">
    <location>
        <begin position="1554"/>
        <end position="1568"/>
    </location>
</feature>
<dbReference type="InterPro" id="IPR024973">
    <property type="entry name" value="ESPR"/>
</dbReference>
<sequence>MRGHASLNRIYRLVWSHVHQAWVVVSEVSRGQGKRANRKVIAAALLVSPLLAQAAPVGGQVTAGAGSISQSGNTTTITQSSQNLSVNWQSFNTASHETVNFIQPSASAIAVNRIYDTNPTRFFGQLNANGQVYLINPNGVLFGAGSQVNVGGLVASTLDMSDASLAAAARNFSGSGTGSIINQGDISVANGGYVAFIGNTVSNQGNITAPAGTVALAAGNDVTLTFANASLVKLQVNQNTLNNLSENGGLILADGGAVLMSAGAKDAVLASVVNNTGIIEARSVQNVNGRIVLDGGNLATVSNSGTLDASGKNAGQTGGTVKVLGKEVTLASGSNIDISGDAGGGSAFVGGNFLGAGPEQNALNTTVAAGATINADALSNGNGGNVAIWSDGNTSFNGSITARGGKDGGNGGQVETSGEHLTVGKPAFVNTLAPKGKVGSWLLDPQDMRIYYDQDPNSHGDISGAQITAALQYSDVTIKTGPTVSCTNVSGCGAGTSGNGDINLVDGVLIGGMNWTTGTTLTLSAYRDINLGYATFIDATGGNGNVVLRADNTGTGTGSVKFDANALGVQGNNGYTKIYYNPDDYLHPTDFSLFVTMTGSGQFNAYMAINLTAGIVSKTYDGTTTATLSGAVNPISTPAGVTINTSGAIATFNDRFAGTNKAVTISGVTLGGSEAGKYFLNGLDSKTATINKANLTLNGGLTANDKTYNGTTTATISGTASVAALGSDSVSVSLSSANFSDKNVGTNKAVTATYVLTGSDSGNYNLIQPTGLTANINKANVTVTGATANSKTYDGTTTATVSGATVAAFGSDVVSLALSSANFSDKNAASNKGVTATYTLTGTDANNYNLIQPTGLTATINKANLTVGGISAADKTYDTTTAATLTGTASVVALGSDVVSVSGTGVGTFSNKNAGSNKVVTVSGYTLGGADAGNYNIVQPTGVTATINKANLNVSGITANNKTYDATTVATLAGTASVTALGSDVVSVTGSGVGSFANKNAGNAKAVTVSGYSLTGSDAGNYNIVQPTGLVATISKANLAVGGISASDKTYDATTTATLTGVASVAALGSDVVSVSGGVGTFSDKNAGSNKAVTVTGYTLGGADAGNYNVIQPTGLTATINKASLTVGGLSAADKTYDTTTVATLTGTATVAALGSDVVSLTGTGVGAFANKNAGANKAVLVSGYSLTGSDASNYNIVQPSGLSATINKADLHVTGISAADKTYDATTAATLSGTASVSALGSDVVALGGAGVGNFSNKNAGSNKAVTVTGYTLTGTDAGNYNVVQPTGLTASISKANLTAGSVSVNNKVYDGTTAATVSGTASVTALGSDSVSVIAGGVFSDKNVGNGKTVTVTYTLSGTDAGNYNVIQPAAQTANITPASLTVSGITANDKPFDGTTTASVNAAGAILTGKVAGDVVTVAATGVFSDPAVGNGKLVNLSSTYGGADVGNYTITDQATTTASITSALPPAAPSASVPAPVRNVLAQVQSSVLPPQAASQPQSLDLSSTLTVRAEGREGQQSDGSANDAPRRANTIELGGANVGGAGPVLQIRNGGTQLPDNAFRTTE</sequence>
<dbReference type="Proteomes" id="UP000000329">
    <property type="component" value="Chromosome"/>
</dbReference>
<evidence type="ECO:0000313" key="6">
    <source>
        <dbReference type="EMBL" id="ADJ62517.1"/>
    </source>
</evidence>
<keyword evidence="3" id="KW-0732">Signal</keyword>
<organism evidence="6 7">
    <name type="scientific">Herbaspirillum seropedicae (strain SmR1)</name>
    <dbReference type="NCBI Taxonomy" id="757424"/>
    <lineage>
        <taxon>Bacteria</taxon>
        <taxon>Pseudomonadati</taxon>
        <taxon>Pseudomonadota</taxon>
        <taxon>Betaproteobacteria</taxon>
        <taxon>Burkholderiales</taxon>
        <taxon>Oxalobacteraceae</taxon>
        <taxon>Herbaspirillum</taxon>
    </lineage>
</organism>
<keyword evidence="2" id="KW-0964">Secreted</keyword>
<dbReference type="Pfam" id="PF18657">
    <property type="entry name" value="YDG"/>
    <property type="match status" value="10"/>
</dbReference>